<gene>
    <name evidence="1" type="ORF">J4203_07465</name>
</gene>
<dbReference type="GO" id="GO:0008168">
    <property type="term" value="F:methyltransferase activity"/>
    <property type="evidence" value="ECO:0007669"/>
    <property type="project" value="UniProtKB-KW"/>
</dbReference>
<comment type="caution">
    <text evidence="1">The sequence shown here is derived from an EMBL/GenBank/DDBJ whole genome shotgun (WGS) entry which is preliminary data.</text>
</comment>
<dbReference type="SUPFAM" id="SSF53335">
    <property type="entry name" value="S-adenosyl-L-methionine-dependent methyltransferases"/>
    <property type="match status" value="1"/>
</dbReference>
<reference evidence="1" key="1">
    <citation type="submission" date="2021-03" db="EMBL/GenBank/DDBJ databases">
        <authorList>
            <person name="Jaffe A."/>
        </authorList>
    </citation>
    <scope>NUCLEOTIDE SEQUENCE</scope>
    <source>
        <strain evidence="1">RIFCSPLOWO2_01_FULL_58_19</strain>
    </source>
</reference>
<proteinExistence type="predicted"/>
<dbReference type="Proteomes" id="UP000678237">
    <property type="component" value="Unassembled WGS sequence"/>
</dbReference>
<dbReference type="Gene3D" id="3.40.50.150">
    <property type="entry name" value="Vaccinia Virus protein VP39"/>
    <property type="match status" value="1"/>
</dbReference>
<dbReference type="CDD" id="cd02440">
    <property type="entry name" value="AdoMet_MTases"/>
    <property type="match status" value="1"/>
</dbReference>
<dbReference type="AlphaFoldDB" id="A0A8T4LAC5"/>
<keyword evidence="1" id="KW-0808">Transferase</keyword>
<name>A0A8T4LAC5_9ARCH</name>
<reference evidence="1" key="2">
    <citation type="submission" date="2021-05" db="EMBL/GenBank/DDBJ databases">
        <title>Protein family content uncovers lineage relationships and bacterial pathway maintenance mechanisms in DPANN archaea.</title>
        <authorList>
            <person name="Castelle C.J."/>
            <person name="Meheust R."/>
            <person name="Jaffe A.L."/>
            <person name="Seitz K."/>
            <person name="Gong X."/>
            <person name="Baker B.J."/>
            <person name="Banfield J.F."/>
        </authorList>
    </citation>
    <scope>NUCLEOTIDE SEQUENCE</scope>
    <source>
        <strain evidence="1">RIFCSPLOWO2_01_FULL_58_19</strain>
    </source>
</reference>
<organism evidence="1 2">
    <name type="scientific">Candidatus Iainarchaeum sp</name>
    <dbReference type="NCBI Taxonomy" id="3101447"/>
    <lineage>
        <taxon>Archaea</taxon>
        <taxon>Candidatus Iainarchaeota</taxon>
        <taxon>Candidatus Iainarchaeia</taxon>
        <taxon>Candidatus Iainarchaeales</taxon>
        <taxon>Candidatus Iainarchaeaceae</taxon>
        <taxon>Candidatus Iainarchaeum</taxon>
    </lineage>
</organism>
<evidence type="ECO:0000313" key="1">
    <source>
        <dbReference type="EMBL" id="MBS3063674.1"/>
    </source>
</evidence>
<dbReference type="GO" id="GO:0032259">
    <property type="term" value="P:methylation"/>
    <property type="evidence" value="ECO:0007669"/>
    <property type="project" value="UniProtKB-KW"/>
</dbReference>
<protein>
    <submittedName>
        <fullName evidence="1">Methyltransferase domain-containing protein</fullName>
    </submittedName>
</protein>
<dbReference type="Pfam" id="PF13489">
    <property type="entry name" value="Methyltransf_23"/>
    <property type="match status" value="1"/>
</dbReference>
<dbReference type="PANTHER" id="PTHR43861">
    <property type="entry name" value="TRANS-ACONITATE 2-METHYLTRANSFERASE-RELATED"/>
    <property type="match status" value="1"/>
</dbReference>
<accession>A0A8T4LAC5</accession>
<keyword evidence="1" id="KW-0489">Methyltransferase</keyword>
<sequence length="225" mass="25670">MSSVKEVQAHFDGIAKDYDYYKKKNWYYYQNLKEFFAGLIPPGSSVLEIGCGTGALLHHVRPKRGLGIDSSRAMLEIARKRFPELEFRQIPAEELQGKEKFDYLVMADVVEHLSNLEQALAKTAGCCRKGSVLIITSINPVWEPILDLAERLGLKMPEGPHDWPGQERLRQLLERQGFQARSTGYRLLIPKHVPFLSDYANKHFARVPFLRGLGVIQFLVAEFKP</sequence>
<dbReference type="InterPro" id="IPR029063">
    <property type="entry name" value="SAM-dependent_MTases_sf"/>
</dbReference>
<evidence type="ECO:0000313" key="2">
    <source>
        <dbReference type="Proteomes" id="UP000678237"/>
    </source>
</evidence>
<dbReference type="EMBL" id="JAGVWE010000006">
    <property type="protein sequence ID" value="MBS3063674.1"/>
    <property type="molecule type" value="Genomic_DNA"/>
</dbReference>